<protein>
    <recommendedName>
        <fullName evidence="4">Low-complexity protein</fullName>
    </recommendedName>
</protein>
<dbReference type="RefSeq" id="WP_073595358.1">
    <property type="nucleotide sequence ID" value="NZ_MRCE01000022.1"/>
</dbReference>
<dbReference type="OrthoDB" id="475179at2"/>
<evidence type="ECO:0000313" key="3">
    <source>
        <dbReference type="Proteomes" id="UP000185860"/>
    </source>
</evidence>
<keyword evidence="1" id="KW-0677">Repeat</keyword>
<dbReference type="STRING" id="454136.NIES2119_20445"/>
<evidence type="ECO:0000256" key="1">
    <source>
        <dbReference type="ARBA" id="ARBA00022737"/>
    </source>
</evidence>
<dbReference type="AlphaFoldDB" id="A0A1U7IEP7"/>
<gene>
    <name evidence="2" type="ORF">NIES2119_20445</name>
</gene>
<comment type="caution">
    <text evidence="2">The sequence shown here is derived from an EMBL/GenBank/DDBJ whole genome shotgun (WGS) entry which is preliminary data.</text>
</comment>
<sequence length="519" mass="57288">MEIEELLSSYANGERNFAAINLSEAQLSGVNLSGANLSQSNLSIANLSRANLSRTDLSYAKLNVARLSGANLSQANLSHAILNVSNLILANLGDAELVEATLIRAELIRAELSRANLTGANLNNANLREAKLRQSNLSRANLSAADLRGASLIAANLEAANLQSTDLSRADLSTANAANAEFRQANLSFCNLSGANLSGTNLRWVDLRGANLRWADLSDAKLSGANLTGADLSNANLHNASLVHADLREARLIHADWTDANLSGANLTGAKLYSVSRFGLKTDGIICEWLDLSPDGDRTQIYRFSSEDLRKFFHQTLPTIQIIIDAPLDHEAHIILSTAYYKIAQKYPPLSQPPTIKVGRRRTMLTFAMDNDNQLFCAAFVAILPFLDSEETQRNIVRFLQMLQMNNPQNYSPREQIKLQKIADILTTKLSQTFQIKLIKPTLNIPKRLRFFHAPTQTVLSNSSDQTLPVYNHPNFGKHWIKTSNMSDPDEIMSIQPVKYTLPESSIISNFVKNFPHQQ</sequence>
<dbReference type="PANTHER" id="PTHR47485">
    <property type="entry name" value="THYLAKOID LUMENAL 17.4 KDA PROTEIN, CHLOROPLASTIC"/>
    <property type="match status" value="1"/>
</dbReference>
<dbReference type="SUPFAM" id="SSF141571">
    <property type="entry name" value="Pentapeptide repeat-like"/>
    <property type="match status" value="2"/>
</dbReference>
<proteinExistence type="predicted"/>
<accession>A0A1U7IEP7</accession>
<dbReference type="Proteomes" id="UP000185860">
    <property type="component" value="Unassembled WGS sequence"/>
</dbReference>
<reference evidence="2 3" key="1">
    <citation type="submission" date="2016-11" db="EMBL/GenBank/DDBJ databases">
        <title>Draft Genome Sequences of Nine Cyanobacterial Strains from Diverse Habitats.</title>
        <authorList>
            <person name="Zhu T."/>
            <person name="Hou S."/>
            <person name="Lu X."/>
            <person name="Hess W.R."/>
        </authorList>
    </citation>
    <scope>NUCLEOTIDE SEQUENCE [LARGE SCALE GENOMIC DNA]</scope>
    <source>
        <strain evidence="2 3">IAM M-71</strain>
    </source>
</reference>
<name>A0A1U7IEP7_9CYAN</name>
<dbReference type="EMBL" id="MRCE01000022">
    <property type="protein sequence ID" value="OKH35393.1"/>
    <property type="molecule type" value="Genomic_DNA"/>
</dbReference>
<dbReference type="Pfam" id="PF00805">
    <property type="entry name" value="Pentapeptide"/>
    <property type="match status" value="5"/>
</dbReference>
<evidence type="ECO:0000313" key="2">
    <source>
        <dbReference type="EMBL" id="OKH35393.1"/>
    </source>
</evidence>
<dbReference type="Gene3D" id="2.160.20.80">
    <property type="entry name" value="E3 ubiquitin-protein ligase SopA"/>
    <property type="match status" value="3"/>
</dbReference>
<organism evidence="2 3">
    <name type="scientific">[Phormidium ambiguum] IAM M-71</name>
    <dbReference type="NCBI Taxonomy" id="454136"/>
    <lineage>
        <taxon>Bacteria</taxon>
        <taxon>Bacillati</taxon>
        <taxon>Cyanobacteriota</taxon>
        <taxon>Cyanophyceae</taxon>
        <taxon>Oscillatoriophycideae</taxon>
        <taxon>Aerosakkonematales</taxon>
        <taxon>Aerosakkonemataceae</taxon>
        <taxon>Floridanema</taxon>
    </lineage>
</organism>
<evidence type="ECO:0008006" key="4">
    <source>
        <dbReference type="Google" id="ProtNLM"/>
    </source>
</evidence>
<dbReference type="InterPro" id="IPR001646">
    <property type="entry name" value="5peptide_repeat"/>
</dbReference>
<dbReference type="PANTHER" id="PTHR47485:SF1">
    <property type="entry name" value="THYLAKOID LUMENAL 17.4 KDA PROTEIN, CHLOROPLASTIC"/>
    <property type="match status" value="1"/>
</dbReference>